<dbReference type="OrthoDB" id="2014201at2759"/>
<dbReference type="CDD" id="cd02537">
    <property type="entry name" value="GT8_Glycogenin"/>
    <property type="match status" value="1"/>
</dbReference>
<dbReference type="SUPFAM" id="SSF53448">
    <property type="entry name" value="Nucleotide-diphospho-sugar transferases"/>
    <property type="match status" value="1"/>
</dbReference>
<organism evidence="1 2">
    <name type="scientific">Leucosporidium creatinivorum</name>
    <dbReference type="NCBI Taxonomy" id="106004"/>
    <lineage>
        <taxon>Eukaryota</taxon>
        <taxon>Fungi</taxon>
        <taxon>Dikarya</taxon>
        <taxon>Basidiomycota</taxon>
        <taxon>Pucciniomycotina</taxon>
        <taxon>Microbotryomycetes</taxon>
        <taxon>Leucosporidiales</taxon>
        <taxon>Leucosporidium</taxon>
    </lineage>
</organism>
<comment type="caution">
    <text evidence="1">The sequence shown here is derived from an EMBL/GenBank/DDBJ whole genome shotgun (WGS) entry which is preliminary data.</text>
</comment>
<dbReference type="Pfam" id="PF01501">
    <property type="entry name" value="Glyco_transf_8"/>
    <property type="match status" value="1"/>
</dbReference>
<dbReference type="InterPro" id="IPR050587">
    <property type="entry name" value="GNT1/Glycosyltrans_8"/>
</dbReference>
<gene>
    <name evidence="1" type="ORF">BCR35DRAFT_298877</name>
</gene>
<dbReference type="AlphaFoldDB" id="A0A1Y2G2P5"/>
<sequence>MVPAPKPSCWATLLTKCEYLQGALVLDQSLRKHNSAYPLVVYATPSLPLEAREILQARRIAVRDVAYLEPVDKLKAKLDDHDHRFADTWTKLRAFELVEYERVVMVDSDMLVTDNMDELMTMPLEEGWIAAGHACTCNPMKLKHYPSNWIPENCGHSLANLTQPILPSQFTKPTHHLLNSGLVVLEPSAAAFGKIYDTLQYDERVLTFQFPDQDLLAAVYKDRFLPLSYRYNALKTLRHCHPNMWRDEDVKNIHYIMKKPWAQRLPIDDPNSFTHQLWWDAYEELKASWGDAPHWDIVAKYVVS</sequence>
<accession>A0A1Y2G2P5</accession>
<dbReference type="FunCoup" id="A0A1Y2G2P5">
    <property type="interactions" value="668"/>
</dbReference>
<dbReference type="InterPro" id="IPR029044">
    <property type="entry name" value="Nucleotide-diphossugar_trans"/>
</dbReference>
<evidence type="ECO:0000313" key="1">
    <source>
        <dbReference type="EMBL" id="ORY91634.1"/>
    </source>
</evidence>
<evidence type="ECO:0000313" key="2">
    <source>
        <dbReference type="Proteomes" id="UP000193467"/>
    </source>
</evidence>
<reference evidence="1 2" key="1">
    <citation type="submission" date="2016-07" db="EMBL/GenBank/DDBJ databases">
        <title>Pervasive Adenine N6-methylation of Active Genes in Fungi.</title>
        <authorList>
            <consortium name="DOE Joint Genome Institute"/>
            <person name="Mondo S.J."/>
            <person name="Dannebaum R.O."/>
            <person name="Kuo R.C."/>
            <person name="Labutti K."/>
            <person name="Haridas S."/>
            <person name="Kuo A."/>
            <person name="Salamov A."/>
            <person name="Ahrendt S.R."/>
            <person name="Lipzen A."/>
            <person name="Sullivan W."/>
            <person name="Andreopoulos W.B."/>
            <person name="Clum A."/>
            <person name="Lindquist E."/>
            <person name="Daum C."/>
            <person name="Ramamoorthy G.K."/>
            <person name="Gryganskyi A."/>
            <person name="Culley D."/>
            <person name="Magnuson J.K."/>
            <person name="James T.Y."/>
            <person name="O'Malley M.A."/>
            <person name="Stajich J.E."/>
            <person name="Spatafora J.W."/>
            <person name="Visel A."/>
            <person name="Grigoriev I.V."/>
        </authorList>
    </citation>
    <scope>NUCLEOTIDE SEQUENCE [LARGE SCALE GENOMIC DNA]</scope>
    <source>
        <strain evidence="1 2">62-1032</strain>
    </source>
</reference>
<name>A0A1Y2G2P5_9BASI</name>
<dbReference type="STRING" id="106004.A0A1Y2G2P5"/>
<dbReference type="InterPro" id="IPR002495">
    <property type="entry name" value="Glyco_trans_8"/>
</dbReference>
<dbReference type="GO" id="GO:0016757">
    <property type="term" value="F:glycosyltransferase activity"/>
    <property type="evidence" value="ECO:0007669"/>
    <property type="project" value="InterPro"/>
</dbReference>
<keyword evidence="2" id="KW-1185">Reference proteome</keyword>
<dbReference type="EMBL" id="MCGR01000002">
    <property type="protein sequence ID" value="ORY91634.1"/>
    <property type="molecule type" value="Genomic_DNA"/>
</dbReference>
<protein>
    <submittedName>
        <fullName evidence="1">Nucleotide-diphospho-sugar transferase</fullName>
    </submittedName>
</protein>
<dbReference type="Gene3D" id="3.90.550.10">
    <property type="entry name" value="Spore Coat Polysaccharide Biosynthesis Protein SpsA, Chain A"/>
    <property type="match status" value="1"/>
</dbReference>
<proteinExistence type="predicted"/>
<keyword evidence="1" id="KW-0808">Transferase</keyword>
<dbReference type="PANTHER" id="PTHR11183">
    <property type="entry name" value="GLYCOGENIN SUBFAMILY MEMBER"/>
    <property type="match status" value="1"/>
</dbReference>
<dbReference type="InParanoid" id="A0A1Y2G2P5"/>
<dbReference type="Proteomes" id="UP000193467">
    <property type="component" value="Unassembled WGS sequence"/>
</dbReference>